<evidence type="ECO:0000313" key="1">
    <source>
        <dbReference type="EMBL" id="GAF69990.1"/>
    </source>
</evidence>
<dbReference type="AlphaFoldDB" id="X0T1T9"/>
<comment type="caution">
    <text evidence="1">The sequence shown here is derived from an EMBL/GenBank/DDBJ whole genome shotgun (WGS) entry which is preliminary data.</text>
</comment>
<sequence>MFKFRKKMVHFLILAMLVISCGMIYAAAPSYDLVDGTYQWTRDTVLASSGTVD</sequence>
<protein>
    <submittedName>
        <fullName evidence="1">Uncharacterized protein</fullName>
    </submittedName>
</protein>
<dbReference type="EMBL" id="BARS01003909">
    <property type="protein sequence ID" value="GAF69990.1"/>
    <property type="molecule type" value="Genomic_DNA"/>
</dbReference>
<accession>X0T1T9</accession>
<gene>
    <name evidence="1" type="ORF">S01H1_07596</name>
</gene>
<reference evidence="1" key="1">
    <citation type="journal article" date="2014" name="Front. Microbiol.">
        <title>High frequency of phylogenetically diverse reductive dehalogenase-homologous genes in deep subseafloor sedimentary metagenomes.</title>
        <authorList>
            <person name="Kawai M."/>
            <person name="Futagami T."/>
            <person name="Toyoda A."/>
            <person name="Takaki Y."/>
            <person name="Nishi S."/>
            <person name="Hori S."/>
            <person name="Arai W."/>
            <person name="Tsubouchi T."/>
            <person name="Morono Y."/>
            <person name="Uchiyama I."/>
            <person name="Ito T."/>
            <person name="Fujiyama A."/>
            <person name="Inagaki F."/>
            <person name="Takami H."/>
        </authorList>
    </citation>
    <scope>NUCLEOTIDE SEQUENCE</scope>
    <source>
        <strain evidence="1">Expedition CK06-06</strain>
    </source>
</reference>
<dbReference type="PROSITE" id="PS51257">
    <property type="entry name" value="PROKAR_LIPOPROTEIN"/>
    <property type="match status" value="1"/>
</dbReference>
<proteinExistence type="predicted"/>
<organism evidence="1">
    <name type="scientific">marine sediment metagenome</name>
    <dbReference type="NCBI Taxonomy" id="412755"/>
    <lineage>
        <taxon>unclassified sequences</taxon>
        <taxon>metagenomes</taxon>
        <taxon>ecological metagenomes</taxon>
    </lineage>
</organism>
<feature type="non-terminal residue" evidence="1">
    <location>
        <position position="53"/>
    </location>
</feature>
<name>X0T1T9_9ZZZZ</name>